<feature type="transmembrane region" description="Helical" evidence="2">
    <location>
        <begin position="86"/>
        <end position="109"/>
    </location>
</feature>
<feature type="region of interest" description="Disordered" evidence="1">
    <location>
        <begin position="36"/>
        <end position="83"/>
    </location>
</feature>
<dbReference type="RefSeq" id="XP_005112932.1">
    <property type="nucleotide sequence ID" value="XM_005112875.3"/>
</dbReference>
<name>A0ABM0KAK4_APLCA</name>
<evidence type="ECO:0000313" key="3">
    <source>
        <dbReference type="Proteomes" id="UP000694888"/>
    </source>
</evidence>
<dbReference type="GeneID" id="101853218"/>
<proteinExistence type="predicted"/>
<protein>
    <submittedName>
        <fullName evidence="4">Uncharacterized protein LOC101853218</fullName>
    </submittedName>
</protein>
<gene>
    <name evidence="4" type="primary">LOC101853218</name>
</gene>
<keyword evidence="2" id="KW-1133">Transmembrane helix</keyword>
<dbReference type="Proteomes" id="UP000694888">
    <property type="component" value="Unplaced"/>
</dbReference>
<evidence type="ECO:0000256" key="1">
    <source>
        <dbReference type="SAM" id="MobiDB-lite"/>
    </source>
</evidence>
<feature type="compositionally biased region" description="Basic and acidic residues" evidence="1">
    <location>
        <begin position="38"/>
        <end position="79"/>
    </location>
</feature>
<sequence>MCCLGNYGKENGNVMCSWMNADKIGRLSRNQKEAAFTKVKESKSESEPKERSSIKVKESKSESEPKERISKEFGKDKETGSGQEHYGGVAGVCILIVVVVVVVCTIAAAGKEGRAHLCRILQDCWQKIRRGGPRFAATTSRRVPVSFRRRLNSITTI</sequence>
<keyword evidence="3" id="KW-1185">Reference proteome</keyword>
<keyword evidence="2" id="KW-0472">Membrane</keyword>
<organism evidence="3 4">
    <name type="scientific">Aplysia californica</name>
    <name type="common">California sea hare</name>
    <dbReference type="NCBI Taxonomy" id="6500"/>
    <lineage>
        <taxon>Eukaryota</taxon>
        <taxon>Metazoa</taxon>
        <taxon>Spiralia</taxon>
        <taxon>Lophotrochozoa</taxon>
        <taxon>Mollusca</taxon>
        <taxon>Gastropoda</taxon>
        <taxon>Heterobranchia</taxon>
        <taxon>Euthyneura</taxon>
        <taxon>Tectipleura</taxon>
        <taxon>Aplysiida</taxon>
        <taxon>Aplysioidea</taxon>
        <taxon>Aplysiidae</taxon>
        <taxon>Aplysia</taxon>
    </lineage>
</organism>
<reference evidence="4" key="1">
    <citation type="submission" date="2025-08" db="UniProtKB">
        <authorList>
            <consortium name="RefSeq"/>
        </authorList>
    </citation>
    <scope>IDENTIFICATION</scope>
</reference>
<evidence type="ECO:0000313" key="4">
    <source>
        <dbReference type="RefSeq" id="XP_005112932.1"/>
    </source>
</evidence>
<accession>A0ABM0KAK4</accession>
<keyword evidence="2" id="KW-0812">Transmembrane</keyword>
<evidence type="ECO:0000256" key="2">
    <source>
        <dbReference type="SAM" id="Phobius"/>
    </source>
</evidence>